<dbReference type="Pfam" id="PF04082">
    <property type="entry name" value="Fungal_trans"/>
    <property type="match status" value="1"/>
</dbReference>
<comment type="caution">
    <text evidence="8">The sequence shown here is derived from an EMBL/GenBank/DDBJ whole genome shotgun (WGS) entry which is preliminary data.</text>
</comment>
<dbReference type="SMART" id="SM00066">
    <property type="entry name" value="GAL4"/>
    <property type="match status" value="1"/>
</dbReference>
<evidence type="ECO:0000313" key="8">
    <source>
        <dbReference type="EMBL" id="KAJ2669925.1"/>
    </source>
</evidence>
<dbReference type="Proteomes" id="UP001151518">
    <property type="component" value="Unassembled WGS sequence"/>
</dbReference>
<dbReference type="PANTHER" id="PTHR47338:SF5">
    <property type="entry name" value="ZN(II)2CYS6 TRANSCRIPTION FACTOR (EUROFUNG)"/>
    <property type="match status" value="1"/>
</dbReference>
<feature type="compositionally biased region" description="Acidic residues" evidence="6">
    <location>
        <begin position="31"/>
        <end position="48"/>
    </location>
</feature>
<feature type="region of interest" description="Disordered" evidence="6">
    <location>
        <begin position="1"/>
        <end position="65"/>
    </location>
</feature>
<feature type="region of interest" description="Disordered" evidence="6">
    <location>
        <begin position="427"/>
        <end position="451"/>
    </location>
</feature>
<comment type="subcellular location">
    <subcellularLocation>
        <location evidence="1">Nucleus</location>
    </subcellularLocation>
</comment>
<dbReference type="SMART" id="SM00906">
    <property type="entry name" value="Fungal_trans"/>
    <property type="match status" value="1"/>
</dbReference>
<dbReference type="Pfam" id="PF00172">
    <property type="entry name" value="Zn_clus"/>
    <property type="match status" value="1"/>
</dbReference>
<keyword evidence="4" id="KW-0804">Transcription</keyword>
<dbReference type="Gene3D" id="4.10.240.10">
    <property type="entry name" value="Zn(2)-C6 fungal-type DNA-binding domain"/>
    <property type="match status" value="1"/>
</dbReference>
<reference evidence="8" key="1">
    <citation type="submission" date="2022-07" db="EMBL/GenBank/DDBJ databases">
        <title>Phylogenomic reconstructions and comparative analyses of Kickxellomycotina fungi.</title>
        <authorList>
            <person name="Reynolds N.K."/>
            <person name="Stajich J.E."/>
            <person name="Barry K."/>
            <person name="Grigoriev I.V."/>
            <person name="Crous P."/>
            <person name="Smith M.E."/>
        </authorList>
    </citation>
    <scope>NUCLEOTIDE SEQUENCE</scope>
    <source>
        <strain evidence="8">NRRL 3115</strain>
    </source>
</reference>
<evidence type="ECO:0000256" key="6">
    <source>
        <dbReference type="SAM" id="MobiDB-lite"/>
    </source>
</evidence>
<proteinExistence type="predicted"/>
<keyword evidence="2" id="KW-0479">Metal-binding</keyword>
<keyword evidence="3" id="KW-0805">Transcription regulation</keyword>
<evidence type="ECO:0000313" key="9">
    <source>
        <dbReference type="Proteomes" id="UP001151518"/>
    </source>
</evidence>
<dbReference type="GO" id="GO:0003677">
    <property type="term" value="F:DNA binding"/>
    <property type="evidence" value="ECO:0007669"/>
    <property type="project" value="InterPro"/>
</dbReference>
<evidence type="ECO:0000256" key="1">
    <source>
        <dbReference type="ARBA" id="ARBA00004123"/>
    </source>
</evidence>
<dbReference type="PROSITE" id="PS00463">
    <property type="entry name" value="ZN2_CY6_FUNGAL_1"/>
    <property type="match status" value="1"/>
</dbReference>
<dbReference type="GO" id="GO:0000981">
    <property type="term" value="F:DNA-binding transcription factor activity, RNA polymerase II-specific"/>
    <property type="evidence" value="ECO:0007669"/>
    <property type="project" value="InterPro"/>
</dbReference>
<dbReference type="InterPro" id="IPR036864">
    <property type="entry name" value="Zn2-C6_fun-type_DNA-bd_sf"/>
</dbReference>
<dbReference type="CDD" id="cd12148">
    <property type="entry name" value="fungal_TF_MHR"/>
    <property type="match status" value="1"/>
</dbReference>
<sequence length="1136" mass="124434">MRKAENYREASPQEAPTNGSFEDAPASMDVSGDENEHDDENNDEDDDDKDHAAENDAQDDDAQNKLPRLMRACDNCRRKKVKCNGTKPSCSHCTRMKLACHYSPLVRKKRVRRSIIDKLEERLESMEQMLQPLVERLSPNDPVVSAGVGGFDLGFGFAPAPAPAIAHPLGIPISSPGYSSQIQQQQQQYQHQPVYIPISGAQGIPRELTFSPSLATSGQQQYQLQQPSGPPLPPVHIIEELMEIAITRITPTAPPVSWPRLLRRLHSGQLPEFIICATIALAARFSNRPEFSCIPRYNAGREYAKRAAELISGVVDKPDPDVVFCMVMLSMYEWGCGRGESAWSYTGMATRLAQRCRLHLVDEEDFTENDNIGNSTWATTEWRRRLWWIVYCGDRTSVIVASRPATVHDDDCVVNLPTHDHEWLMGTIPRDDEVDDTDENKQSKSTGSSQQILDNKIPDCWWMVVELYSMCSRISEFANRRRRPVRSSDIPRRAMFDILDRELEDLRSRFIPGVEFPPHTEWLLSRFANLDHGANSMFNLFALYFNIHMMYYASKIILYRSELPEYTHETISPELIARAKTVCVDAAQKQADVIRWALDNIPVENWDPKIGVWSLQGASIHVNAALSDDNVIAERSRKDLEVHLKLHVASDQYYHFNMAIITMLHHIFNLRKKQRLALGSGAATNAMVTKSDMGLVIHHKSDPDPWIVPRCCSFLGFTYNYSQLRGILNDAIKQTTYSPPEAITDGSMDLDAKPNGLLHSRKEEQQPLSLTQSLVSTLPNDINIGRRLSADTVASSGVLDLSGGLWCGSAGNNVNNLAVDAMAHSLPTGLQGMGLHNVNMHSNAAEIGIVPSQHRLVQKNGEVNVASSMKRSFSGASAVPAYASSTTDSIPECDEDTAVAAAAAIVAAAGNDDNGINKASTRGRKPAAAKAKSTRGRKPANGSIDGSGTGATGSKANAPQQPEGTQRLEQLQRLEELRARVVFLQQLSNSNSGTSQPSAGASVTGFNPEPATVDVSMGQQGKNVNGFLDTFAASIGSMANQLGSSDKASDEHKSSDGSSFYSQGLDSGAWLGGGGLSASHPSQTNSIASSVTNVSNNGLADLGLLQMNSPSTNLSEADIQQMLMKLTTFNAPPTTQ</sequence>
<dbReference type="CDD" id="cd00067">
    <property type="entry name" value="GAL4"/>
    <property type="match status" value="1"/>
</dbReference>
<dbReference type="PANTHER" id="PTHR47338">
    <property type="entry name" value="ZN(II)2CYS6 TRANSCRIPTION FACTOR (EUROFUNG)-RELATED"/>
    <property type="match status" value="1"/>
</dbReference>
<feature type="region of interest" description="Disordered" evidence="6">
    <location>
        <begin position="1041"/>
        <end position="1060"/>
    </location>
</feature>
<feature type="compositionally biased region" description="Polar residues" evidence="6">
    <location>
        <begin position="988"/>
        <end position="1005"/>
    </location>
</feature>
<feature type="compositionally biased region" description="Basic residues" evidence="6">
    <location>
        <begin position="921"/>
        <end position="938"/>
    </location>
</feature>
<organism evidence="8 9">
    <name type="scientific">Coemansia spiralis</name>
    <dbReference type="NCBI Taxonomy" id="417178"/>
    <lineage>
        <taxon>Eukaryota</taxon>
        <taxon>Fungi</taxon>
        <taxon>Fungi incertae sedis</taxon>
        <taxon>Zoopagomycota</taxon>
        <taxon>Kickxellomycotina</taxon>
        <taxon>Kickxellomycetes</taxon>
        <taxon>Kickxellales</taxon>
        <taxon>Kickxellaceae</taxon>
        <taxon>Coemansia</taxon>
    </lineage>
</organism>
<dbReference type="AlphaFoldDB" id="A0A9W8FXP4"/>
<evidence type="ECO:0000256" key="4">
    <source>
        <dbReference type="ARBA" id="ARBA00023163"/>
    </source>
</evidence>
<evidence type="ECO:0000259" key="7">
    <source>
        <dbReference type="PROSITE" id="PS50048"/>
    </source>
</evidence>
<accession>A0A9W8FXP4</accession>
<dbReference type="GO" id="GO:0005634">
    <property type="term" value="C:nucleus"/>
    <property type="evidence" value="ECO:0007669"/>
    <property type="project" value="UniProtKB-SubCell"/>
</dbReference>
<keyword evidence="5" id="KW-0539">Nucleus</keyword>
<dbReference type="OrthoDB" id="5600212at2759"/>
<gene>
    <name evidence="8" type="ORF">GGI25_005999</name>
</gene>
<dbReference type="EMBL" id="JANBTW010000137">
    <property type="protein sequence ID" value="KAJ2669925.1"/>
    <property type="molecule type" value="Genomic_DNA"/>
</dbReference>
<protein>
    <recommendedName>
        <fullName evidence="7">Zn(2)-C6 fungal-type domain-containing protein</fullName>
    </recommendedName>
</protein>
<feature type="compositionally biased region" description="Polar residues" evidence="6">
    <location>
        <begin position="952"/>
        <end position="964"/>
    </location>
</feature>
<dbReference type="GO" id="GO:0006351">
    <property type="term" value="P:DNA-templated transcription"/>
    <property type="evidence" value="ECO:0007669"/>
    <property type="project" value="InterPro"/>
</dbReference>
<evidence type="ECO:0000256" key="5">
    <source>
        <dbReference type="ARBA" id="ARBA00023242"/>
    </source>
</evidence>
<dbReference type="InterPro" id="IPR050815">
    <property type="entry name" value="TF_fung"/>
</dbReference>
<feature type="region of interest" description="Disordered" evidence="6">
    <location>
        <begin position="912"/>
        <end position="964"/>
    </location>
</feature>
<dbReference type="GO" id="GO:0008270">
    <property type="term" value="F:zinc ion binding"/>
    <property type="evidence" value="ECO:0007669"/>
    <property type="project" value="InterPro"/>
</dbReference>
<evidence type="ECO:0000256" key="3">
    <source>
        <dbReference type="ARBA" id="ARBA00023015"/>
    </source>
</evidence>
<feature type="region of interest" description="Disordered" evidence="6">
    <location>
        <begin position="988"/>
        <end position="1017"/>
    </location>
</feature>
<dbReference type="InterPro" id="IPR007219">
    <property type="entry name" value="XnlR_reg_dom"/>
</dbReference>
<name>A0A9W8FXP4_9FUNG</name>
<dbReference type="InterPro" id="IPR001138">
    <property type="entry name" value="Zn2Cys6_DnaBD"/>
</dbReference>
<evidence type="ECO:0000256" key="2">
    <source>
        <dbReference type="ARBA" id="ARBA00022723"/>
    </source>
</evidence>
<dbReference type="SUPFAM" id="SSF57701">
    <property type="entry name" value="Zn2/Cys6 DNA-binding domain"/>
    <property type="match status" value="1"/>
</dbReference>
<dbReference type="PROSITE" id="PS50048">
    <property type="entry name" value="ZN2_CY6_FUNGAL_2"/>
    <property type="match status" value="1"/>
</dbReference>
<feature type="domain" description="Zn(2)-C6 fungal-type" evidence="7">
    <location>
        <begin position="72"/>
        <end position="102"/>
    </location>
</feature>